<feature type="region of interest" description="Disordered" evidence="1">
    <location>
        <begin position="42"/>
        <end position="62"/>
    </location>
</feature>
<reference evidence="2" key="1">
    <citation type="submission" date="2021-01" db="EMBL/GenBank/DDBJ databases">
        <title>YIM 132084 draft genome.</title>
        <authorList>
            <person name="An D."/>
        </authorList>
    </citation>
    <scope>NUCLEOTIDE SEQUENCE</scope>
    <source>
        <strain evidence="2">YIM 132084</strain>
    </source>
</reference>
<sequence>MDTTTKAPTGWVVTADSDPWVRSHFTDPTQANVYASDLNTRGHHGIRVTPTQQQETACSPSR</sequence>
<dbReference type="Proteomes" id="UP000663792">
    <property type="component" value="Unassembled WGS sequence"/>
</dbReference>
<evidence type="ECO:0000313" key="3">
    <source>
        <dbReference type="Proteomes" id="UP000663792"/>
    </source>
</evidence>
<evidence type="ECO:0000256" key="1">
    <source>
        <dbReference type="SAM" id="MobiDB-lite"/>
    </source>
</evidence>
<keyword evidence="3" id="KW-1185">Reference proteome</keyword>
<proteinExistence type="predicted"/>
<evidence type="ECO:0000313" key="2">
    <source>
        <dbReference type="EMBL" id="MBM9467254.1"/>
    </source>
</evidence>
<accession>A0A938YCE5</accession>
<dbReference type="RefSeq" id="WP_205260210.1">
    <property type="nucleotide sequence ID" value="NZ_JAERWK010000010.1"/>
</dbReference>
<protein>
    <submittedName>
        <fullName evidence="2">Uncharacterized protein</fullName>
    </submittedName>
</protein>
<gene>
    <name evidence="2" type="ORF">JL106_08180</name>
</gene>
<dbReference type="AlphaFoldDB" id="A0A938YCE5"/>
<organism evidence="2 3">
    <name type="scientific">Nakamurella leprariae</name>
    <dbReference type="NCBI Taxonomy" id="2803911"/>
    <lineage>
        <taxon>Bacteria</taxon>
        <taxon>Bacillati</taxon>
        <taxon>Actinomycetota</taxon>
        <taxon>Actinomycetes</taxon>
        <taxon>Nakamurellales</taxon>
        <taxon>Nakamurellaceae</taxon>
        <taxon>Nakamurella</taxon>
    </lineage>
</organism>
<name>A0A938YCE5_9ACTN</name>
<dbReference type="EMBL" id="JAERWK010000010">
    <property type="protein sequence ID" value="MBM9467254.1"/>
    <property type="molecule type" value="Genomic_DNA"/>
</dbReference>
<comment type="caution">
    <text evidence="2">The sequence shown here is derived from an EMBL/GenBank/DDBJ whole genome shotgun (WGS) entry which is preliminary data.</text>
</comment>
<feature type="compositionally biased region" description="Polar residues" evidence="1">
    <location>
        <begin position="49"/>
        <end position="62"/>
    </location>
</feature>